<reference evidence="3" key="1">
    <citation type="journal article" date="2019" name="Int. J. Syst. Evol. Microbiol.">
        <title>The Global Catalogue of Microorganisms (GCM) 10K type strain sequencing project: providing services to taxonomists for standard genome sequencing and annotation.</title>
        <authorList>
            <consortium name="The Broad Institute Genomics Platform"/>
            <consortium name="The Broad Institute Genome Sequencing Center for Infectious Disease"/>
            <person name="Wu L."/>
            <person name="Ma J."/>
        </authorList>
    </citation>
    <scope>NUCLEOTIDE SEQUENCE [LARGE SCALE GENOMIC DNA]</scope>
    <source>
        <strain evidence="3">JCM 16961</strain>
    </source>
</reference>
<evidence type="ECO:0000313" key="3">
    <source>
        <dbReference type="Proteomes" id="UP001501536"/>
    </source>
</evidence>
<dbReference type="Proteomes" id="UP001501536">
    <property type="component" value="Unassembled WGS sequence"/>
</dbReference>
<gene>
    <name evidence="2" type="ORF">GCM10022377_21120</name>
</gene>
<keyword evidence="1" id="KW-0472">Membrane</keyword>
<feature type="transmembrane region" description="Helical" evidence="1">
    <location>
        <begin position="130"/>
        <end position="150"/>
    </location>
</feature>
<evidence type="ECO:0008006" key="4">
    <source>
        <dbReference type="Google" id="ProtNLM"/>
    </source>
</evidence>
<evidence type="ECO:0000256" key="1">
    <source>
        <dbReference type="SAM" id="Phobius"/>
    </source>
</evidence>
<protein>
    <recommendedName>
        <fullName evidence="4">DUF308 domain-containing protein</fullName>
    </recommendedName>
</protein>
<feature type="transmembrane region" description="Helical" evidence="1">
    <location>
        <begin position="98"/>
        <end position="118"/>
    </location>
</feature>
<keyword evidence="1" id="KW-0812">Transmembrane</keyword>
<proteinExistence type="predicted"/>
<keyword evidence="3" id="KW-1185">Reference proteome</keyword>
<dbReference type="RefSeq" id="WP_344884093.1">
    <property type="nucleotide sequence ID" value="NZ_BAABCJ010000005.1"/>
</dbReference>
<organism evidence="2 3">
    <name type="scientific">Zhihengliuella alba</name>
    <dbReference type="NCBI Taxonomy" id="547018"/>
    <lineage>
        <taxon>Bacteria</taxon>
        <taxon>Bacillati</taxon>
        <taxon>Actinomycetota</taxon>
        <taxon>Actinomycetes</taxon>
        <taxon>Micrococcales</taxon>
        <taxon>Micrococcaceae</taxon>
        <taxon>Zhihengliuella</taxon>
    </lineage>
</organism>
<keyword evidence="1" id="KW-1133">Transmembrane helix</keyword>
<name>A0ABP7DRV9_9MICC</name>
<comment type="caution">
    <text evidence="2">The sequence shown here is derived from an EMBL/GenBank/DDBJ whole genome shotgun (WGS) entry which is preliminary data.</text>
</comment>
<dbReference type="EMBL" id="BAABCJ010000005">
    <property type="protein sequence ID" value="GAA3707176.1"/>
    <property type="molecule type" value="Genomic_DNA"/>
</dbReference>
<feature type="transmembrane region" description="Helical" evidence="1">
    <location>
        <begin position="74"/>
        <end position="92"/>
    </location>
</feature>
<feature type="transmembrane region" description="Helical" evidence="1">
    <location>
        <begin position="156"/>
        <end position="179"/>
    </location>
</feature>
<accession>A0ABP7DRV9</accession>
<feature type="transmembrane region" description="Helical" evidence="1">
    <location>
        <begin position="42"/>
        <end position="62"/>
    </location>
</feature>
<sequence>MPATPIPADLAASVWKPTLYRGLLAAAFGLTSVFWADPPADTLSWIVALFLVATGVSVRRMAMLEETPPAAKAYWALVVVSWLVGAIALVLLGSVDGLVWAGGLAWILGGLLQLLAWFRLRTTFGPARDWLVPAVVEIGIGAGLFIIPGLDAHGVFGIAGGGQIIVAVFTLIAAFGLLFDARRRGGVASGDR</sequence>
<evidence type="ECO:0000313" key="2">
    <source>
        <dbReference type="EMBL" id="GAA3707176.1"/>
    </source>
</evidence>